<dbReference type="SUPFAM" id="SSF47384">
    <property type="entry name" value="Homodimeric domain of signal transducing histidine kinase"/>
    <property type="match status" value="1"/>
</dbReference>
<dbReference type="SUPFAM" id="SSF55874">
    <property type="entry name" value="ATPase domain of HSP90 chaperone/DNA topoisomerase II/histidine kinase"/>
    <property type="match status" value="1"/>
</dbReference>
<evidence type="ECO:0000256" key="9">
    <source>
        <dbReference type="ARBA" id="ARBA00022777"/>
    </source>
</evidence>
<keyword evidence="7" id="KW-0812">Transmembrane</keyword>
<dbReference type="InterPro" id="IPR036890">
    <property type="entry name" value="HATPase_C_sf"/>
</dbReference>
<dbReference type="PRINTS" id="PR00344">
    <property type="entry name" value="BCTRLSENSOR"/>
</dbReference>
<keyword evidence="8" id="KW-0547">Nucleotide-binding</keyword>
<dbReference type="PROSITE" id="PS50109">
    <property type="entry name" value="HIS_KIN"/>
    <property type="match status" value="1"/>
</dbReference>
<evidence type="ECO:0000256" key="15">
    <source>
        <dbReference type="SAM" id="Coils"/>
    </source>
</evidence>
<dbReference type="OrthoDB" id="9813394at2"/>
<name>A0A1H3LI59_9FIRM</name>
<dbReference type="Gene3D" id="3.30.450.20">
    <property type="entry name" value="PAS domain"/>
    <property type="match status" value="1"/>
</dbReference>
<dbReference type="CDD" id="cd00082">
    <property type="entry name" value="HisKA"/>
    <property type="match status" value="1"/>
</dbReference>
<dbReference type="SMART" id="SM00388">
    <property type="entry name" value="HisKA"/>
    <property type="match status" value="1"/>
</dbReference>
<dbReference type="GO" id="GO:0016020">
    <property type="term" value="C:membrane"/>
    <property type="evidence" value="ECO:0007669"/>
    <property type="project" value="UniProtKB-SubCell"/>
</dbReference>
<dbReference type="PROSITE" id="PS50112">
    <property type="entry name" value="PAS"/>
    <property type="match status" value="1"/>
</dbReference>
<keyword evidence="9" id="KW-0418">Kinase</keyword>
<dbReference type="SMART" id="SM00387">
    <property type="entry name" value="HATPase_c"/>
    <property type="match status" value="1"/>
</dbReference>
<keyword evidence="19" id="KW-1185">Reference proteome</keyword>
<gene>
    <name evidence="18" type="ORF">SAMN05192546_103239</name>
</gene>
<evidence type="ECO:0000259" key="17">
    <source>
        <dbReference type="PROSITE" id="PS50112"/>
    </source>
</evidence>
<evidence type="ECO:0000256" key="14">
    <source>
        <dbReference type="ARBA" id="ARBA00074306"/>
    </source>
</evidence>
<evidence type="ECO:0000313" key="18">
    <source>
        <dbReference type="EMBL" id="SDY64217.1"/>
    </source>
</evidence>
<evidence type="ECO:0000259" key="16">
    <source>
        <dbReference type="PROSITE" id="PS50109"/>
    </source>
</evidence>
<keyword evidence="11" id="KW-1133">Transmembrane helix</keyword>
<dbReference type="InterPro" id="IPR036097">
    <property type="entry name" value="HisK_dim/P_sf"/>
</dbReference>
<evidence type="ECO:0000256" key="7">
    <source>
        <dbReference type="ARBA" id="ARBA00022692"/>
    </source>
</evidence>
<dbReference type="Pfam" id="PF08448">
    <property type="entry name" value="PAS_4"/>
    <property type="match status" value="1"/>
</dbReference>
<dbReference type="AlphaFoldDB" id="A0A1H3LI59"/>
<dbReference type="EMBL" id="FNPV01000003">
    <property type="protein sequence ID" value="SDY64217.1"/>
    <property type="molecule type" value="Genomic_DNA"/>
</dbReference>
<accession>A0A1H3LI59</accession>
<dbReference type="FunFam" id="3.30.565.10:FF:000010">
    <property type="entry name" value="Sensor histidine kinase RcsC"/>
    <property type="match status" value="1"/>
</dbReference>
<keyword evidence="5" id="KW-0597">Phosphoprotein</keyword>
<evidence type="ECO:0000256" key="2">
    <source>
        <dbReference type="ARBA" id="ARBA00004370"/>
    </source>
</evidence>
<sequence>MNLEEEKKEQIQKTIINVLENREIDQEFIRQKNIEEIMEEFSVYHQELKHQNEELRRVQMELEKSKAHYYSIFNNAPLGYVVIDEGHLITAANQFFESFIGEEERWLIGRRIEEWVSPESQDAFYFYLKKVVETGANENLQLRMKAAEGERVVKLHSNLMESQTEKYLIRIALVDLTREKEMEEALVRKNQELEKARKKAECASRVKTQFLANMSHEIRTPLNGILGFLQLMGETDLDEEQREYLEMMNSSSVMLRRLLDDLLDLSSIESEKVKLNDQCFNVESVLTHIVEKCVYGQEQDGVKVFFHHDHRIPEIIFGDQERLQQILMNLMGNAVKFTKEGKIALESKMLKKTEEIIEIQLSVKDTGIGIEKKSQDLIFESFNQADSSSTRKYGGSGLGLTITKKLVEAMGGSIHLESKLGEGSCFTVIIPFALSLDC</sequence>
<organism evidence="18 19">
    <name type="scientific">Tindallia californiensis</name>
    <dbReference type="NCBI Taxonomy" id="159292"/>
    <lineage>
        <taxon>Bacteria</taxon>
        <taxon>Bacillati</taxon>
        <taxon>Bacillota</taxon>
        <taxon>Clostridia</taxon>
        <taxon>Peptostreptococcales</taxon>
        <taxon>Tindalliaceae</taxon>
        <taxon>Tindallia</taxon>
    </lineage>
</organism>
<dbReference type="Pfam" id="PF00512">
    <property type="entry name" value="HisKA"/>
    <property type="match status" value="1"/>
</dbReference>
<evidence type="ECO:0000313" key="19">
    <source>
        <dbReference type="Proteomes" id="UP000199230"/>
    </source>
</evidence>
<evidence type="ECO:0000256" key="6">
    <source>
        <dbReference type="ARBA" id="ARBA00022679"/>
    </source>
</evidence>
<keyword evidence="15" id="KW-0175">Coiled coil</keyword>
<evidence type="ECO:0000256" key="12">
    <source>
        <dbReference type="ARBA" id="ARBA00023012"/>
    </source>
</evidence>
<dbReference type="EC" id="2.7.13.3" evidence="4"/>
<dbReference type="Proteomes" id="UP000199230">
    <property type="component" value="Unassembled WGS sequence"/>
</dbReference>
<feature type="domain" description="PAS" evidence="17">
    <location>
        <begin position="65"/>
        <end position="135"/>
    </location>
</feature>
<dbReference type="InterPro" id="IPR000014">
    <property type="entry name" value="PAS"/>
</dbReference>
<evidence type="ECO:0000256" key="13">
    <source>
        <dbReference type="ARBA" id="ARBA00023136"/>
    </source>
</evidence>
<dbReference type="CDD" id="cd16922">
    <property type="entry name" value="HATPase_EvgS-ArcB-TorS-like"/>
    <property type="match status" value="1"/>
</dbReference>
<evidence type="ECO:0000256" key="11">
    <source>
        <dbReference type="ARBA" id="ARBA00022989"/>
    </source>
</evidence>
<dbReference type="InterPro" id="IPR013656">
    <property type="entry name" value="PAS_4"/>
</dbReference>
<dbReference type="CDD" id="cd00130">
    <property type="entry name" value="PAS"/>
    <property type="match status" value="1"/>
</dbReference>
<keyword evidence="10" id="KW-0067">ATP-binding</keyword>
<evidence type="ECO:0000256" key="5">
    <source>
        <dbReference type="ARBA" id="ARBA00022553"/>
    </source>
</evidence>
<dbReference type="InterPro" id="IPR035965">
    <property type="entry name" value="PAS-like_dom_sf"/>
</dbReference>
<dbReference type="PANTHER" id="PTHR43047:SF78">
    <property type="entry name" value="SENSORY_REGULATORY PROTEIN RPFC"/>
    <property type="match status" value="1"/>
</dbReference>
<comment type="subcellular location">
    <subcellularLocation>
        <location evidence="2">Membrane</location>
    </subcellularLocation>
</comment>
<comment type="catalytic activity">
    <reaction evidence="1">
        <text>ATP + protein L-histidine = ADP + protein N-phospho-L-histidine.</text>
        <dbReference type="EC" id="2.7.13.3"/>
    </reaction>
</comment>
<keyword evidence="13" id="KW-0472">Membrane</keyword>
<dbReference type="Gene3D" id="3.30.565.10">
    <property type="entry name" value="Histidine kinase-like ATPase, C-terminal domain"/>
    <property type="match status" value="1"/>
</dbReference>
<feature type="coiled-coil region" evidence="15">
    <location>
        <begin position="1"/>
        <end position="68"/>
    </location>
</feature>
<keyword evidence="12" id="KW-0902">Two-component regulatory system</keyword>
<dbReference type="PANTHER" id="PTHR43047">
    <property type="entry name" value="TWO-COMPONENT HISTIDINE PROTEIN KINASE"/>
    <property type="match status" value="1"/>
</dbReference>
<dbReference type="Pfam" id="PF02518">
    <property type="entry name" value="HATPase_c"/>
    <property type="match status" value="1"/>
</dbReference>
<dbReference type="InterPro" id="IPR003594">
    <property type="entry name" value="HATPase_dom"/>
</dbReference>
<evidence type="ECO:0000256" key="3">
    <source>
        <dbReference type="ARBA" id="ARBA00006402"/>
    </source>
</evidence>
<dbReference type="InterPro" id="IPR004358">
    <property type="entry name" value="Sig_transdc_His_kin-like_C"/>
</dbReference>
<dbReference type="STRING" id="159292.SAMN05192546_103239"/>
<evidence type="ECO:0000256" key="4">
    <source>
        <dbReference type="ARBA" id="ARBA00012438"/>
    </source>
</evidence>
<comment type="similarity">
    <text evidence="3">In the N-terminal section; belongs to the phytochrome family.</text>
</comment>
<feature type="coiled-coil region" evidence="15">
    <location>
        <begin position="176"/>
        <end position="206"/>
    </location>
</feature>
<evidence type="ECO:0000256" key="1">
    <source>
        <dbReference type="ARBA" id="ARBA00000085"/>
    </source>
</evidence>
<dbReference type="InterPro" id="IPR003661">
    <property type="entry name" value="HisK_dim/P_dom"/>
</dbReference>
<dbReference type="GO" id="GO:0000155">
    <property type="term" value="F:phosphorelay sensor kinase activity"/>
    <property type="evidence" value="ECO:0007669"/>
    <property type="project" value="InterPro"/>
</dbReference>
<evidence type="ECO:0000256" key="8">
    <source>
        <dbReference type="ARBA" id="ARBA00022741"/>
    </source>
</evidence>
<dbReference type="NCBIfam" id="TIGR00229">
    <property type="entry name" value="sensory_box"/>
    <property type="match status" value="1"/>
</dbReference>
<protein>
    <recommendedName>
        <fullName evidence="14">Circadian input-output histidine kinase CikA</fullName>
        <ecNumber evidence="4">2.7.13.3</ecNumber>
    </recommendedName>
</protein>
<dbReference type="SUPFAM" id="SSF55785">
    <property type="entry name" value="PYP-like sensor domain (PAS domain)"/>
    <property type="match status" value="1"/>
</dbReference>
<evidence type="ECO:0000256" key="10">
    <source>
        <dbReference type="ARBA" id="ARBA00022840"/>
    </source>
</evidence>
<reference evidence="18 19" key="1">
    <citation type="submission" date="2016-10" db="EMBL/GenBank/DDBJ databases">
        <authorList>
            <person name="de Groot N.N."/>
        </authorList>
    </citation>
    <scope>NUCLEOTIDE SEQUENCE [LARGE SCALE GENOMIC DNA]</scope>
    <source>
        <strain evidence="18 19">APO</strain>
    </source>
</reference>
<dbReference type="GO" id="GO:0005524">
    <property type="term" value="F:ATP binding"/>
    <property type="evidence" value="ECO:0007669"/>
    <property type="project" value="UniProtKB-KW"/>
</dbReference>
<dbReference type="FunFam" id="1.10.287.130:FF:000004">
    <property type="entry name" value="Ethylene receptor 1"/>
    <property type="match status" value="1"/>
</dbReference>
<feature type="domain" description="Histidine kinase" evidence="16">
    <location>
        <begin position="213"/>
        <end position="434"/>
    </location>
</feature>
<keyword evidence="6" id="KW-0808">Transferase</keyword>
<dbReference type="Gene3D" id="1.10.287.130">
    <property type="match status" value="1"/>
</dbReference>
<dbReference type="InterPro" id="IPR005467">
    <property type="entry name" value="His_kinase_dom"/>
</dbReference>
<proteinExistence type="inferred from homology"/>
<dbReference type="RefSeq" id="WP_093311996.1">
    <property type="nucleotide sequence ID" value="NZ_FNPV01000003.1"/>
</dbReference>